<evidence type="ECO:0000313" key="2">
    <source>
        <dbReference type="Proteomes" id="UP001165083"/>
    </source>
</evidence>
<gene>
    <name evidence="1" type="ORF">Plil01_001244200</name>
</gene>
<sequence>MPEYGLLKNGFVVLRLGLEASVLKAALAEAASRPYINVFKHAGGEEDEHRMQSRIDRRSAALRLIRHQIGEHASYYSSKWKAKTLSYLKSTDGGEDQHPHQDFTAKYPGCIRGSAIVALIPGTEVRLPVAAEVPNGDKLPGYGLKDSLAIDWLISTGSDVSESTHRVT</sequence>
<dbReference type="Proteomes" id="UP001165083">
    <property type="component" value="Unassembled WGS sequence"/>
</dbReference>
<accession>A0A9W6UBW8</accession>
<dbReference type="OrthoDB" id="10618814at2759"/>
<reference evidence="1" key="1">
    <citation type="submission" date="2023-04" db="EMBL/GenBank/DDBJ databases">
        <title>Phytophthora lilii NBRC 32176.</title>
        <authorList>
            <person name="Ichikawa N."/>
            <person name="Sato H."/>
            <person name="Tonouchi N."/>
        </authorList>
    </citation>
    <scope>NUCLEOTIDE SEQUENCE</scope>
    <source>
        <strain evidence="1">NBRC 32176</strain>
    </source>
</reference>
<organism evidence="1 2">
    <name type="scientific">Phytophthora lilii</name>
    <dbReference type="NCBI Taxonomy" id="2077276"/>
    <lineage>
        <taxon>Eukaryota</taxon>
        <taxon>Sar</taxon>
        <taxon>Stramenopiles</taxon>
        <taxon>Oomycota</taxon>
        <taxon>Peronosporomycetes</taxon>
        <taxon>Peronosporales</taxon>
        <taxon>Peronosporaceae</taxon>
        <taxon>Phytophthora</taxon>
    </lineage>
</organism>
<comment type="caution">
    <text evidence="1">The sequence shown here is derived from an EMBL/GenBank/DDBJ whole genome shotgun (WGS) entry which is preliminary data.</text>
</comment>
<proteinExistence type="predicted"/>
<keyword evidence="2" id="KW-1185">Reference proteome</keyword>
<protein>
    <submittedName>
        <fullName evidence="1">Unnamed protein product</fullName>
    </submittedName>
</protein>
<dbReference type="AlphaFoldDB" id="A0A9W6UBW8"/>
<evidence type="ECO:0000313" key="1">
    <source>
        <dbReference type="EMBL" id="GMF29349.1"/>
    </source>
</evidence>
<dbReference type="EMBL" id="BSXW01000771">
    <property type="protein sequence ID" value="GMF29349.1"/>
    <property type="molecule type" value="Genomic_DNA"/>
</dbReference>
<name>A0A9W6UBW8_9STRA</name>